<evidence type="ECO:0000313" key="3">
    <source>
        <dbReference type="Proteomes" id="UP000689195"/>
    </source>
</evidence>
<dbReference type="AlphaFoldDB" id="A0A8S1X7V7"/>
<gene>
    <name evidence="2" type="ORF">PPENT_87.1.T1150023</name>
</gene>
<name>A0A8S1X7V7_9CILI</name>
<evidence type="ECO:0000313" key="2">
    <source>
        <dbReference type="EMBL" id="CAD8197272.1"/>
    </source>
</evidence>
<keyword evidence="1" id="KW-0472">Membrane</keyword>
<protein>
    <recommendedName>
        <fullName evidence="4">Transmembrane protein</fullName>
    </recommendedName>
</protein>
<comment type="caution">
    <text evidence="2">The sequence shown here is derived from an EMBL/GenBank/DDBJ whole genome shotgun (WGS) entry which is preliminary data.</text>
</comment>
<reference evidence="2" key="1">
    <citation type="submission" date="2021-01" db="EMBL/GenBank/DDBJ databases">
        <authorList>
            <consortium name="Genoscope - CEA"/>
            <person name="William W."/>
        </authorList>
    </citation>
    <scope>NUCLEOTIDE SEQUENCE</scope>
</reference>
<dbReference type="EMBL" id="CAJJDO010000115">
    <property type="protein sequence ID" value="CAD8197272.1"/>
    <property type="molecule type" value="Genomic_DNA"/>
</dbReference>
<dbReference type="OrthoDB" id="309716at2759"/>
<keyword evidence="3" id="KW-1185">Reference proteome</keyword>
<accession>A0A8S1X7V7</accession>
<keyword evidence="1" id="KW-0812">Transmembrane</keyword>
<evidence type="ECO:0008006" key="4">
    <source>
        <dbReference type="Google" id="ProtNLM"/>
    </source>
</evidence>
<proteinExistence type="predicted"/>
<sequence>MLIIALFGIALSQNITWSNYSFSTPQFINLIAQQTNFARSFEEFGQILNFSIQYDSLQVEDLCSFQYQQLIFNRIENSFNTFVNQLQLIDIDELDTSDIEEGFQDQLVSYTRSDLNLLLLERNQVIHYLSYDQNSKLFNYSKFNLSIYSNTKQHQQLLNDRDAYFYVNNEQFSKFIIQNDSLYQFEILNWTQQTDQFKVLVQNNYVYLINGQQFLTIYQIVEHTLVLIKKLKAEDIYQVQKKMNLVDINIQEDYLYILDHENGVKRIHLNELEIDNDFFINQPDCSIISIEKESIILIQHNQQRSIIFEGIINDKGWILLQSKQTFKKLIKSVKQLKDYAILLSNPINNIHRKYMIDSYADKTMLEGNDFYQMDFLGIESIDTNYLIGIFKYGVALYYQMEFPSSIVCYAQTPQISRVQISIISTQCPNKNESNLLNYCSSNLEYIFDIRGALMNEFQERIFIYLCIGASIIVTLLVVSIIYIIRRYQLKKEKINQIKRKGRRSK</sequence>
<organism evidence="2 3">
    <name type="scientific">Paramecium pentaurelia</name>
    <dbReference type="NCBI Taxonomy" id="43138"/>
    <lineage>
        <taxon>Eukaryota</taxon>
        <taxon>Sar</taxon>
        <taxon>Alveolata</taxon>
        <taxon>Ciliophora</taxon>
        <taxon>Intramacronucleata</taxon>
        <taxon>Oligohymenophorea</taxon>
        <taxon>Peniculida</taxon>
        <taxon>Parameciidae</taxon>
        <taxon>Paramecium</taxon>
    </lineage>
</organism>
<feature type="transmembrane region" description="Helical" evidence="1">
    <location>
        <begin position="461"/>
        <end position="484"/>
    </location>
</feature>
<dbReference type="Proteomes" id="UP000689195">
    <property type="component" value="Unassembled WGS sequence"/>
</dbReference>
<keyword evidence="1" id="KW-1133">Transmembrane helix</keyword>
<evidence type="ECO:0000256" key="1">
    <source>
        <dbReference type="SAM" id="Phobius"/>
    </source>
</evidence>